<evidence type="ECO:0000313" key="8">
    <source>
        <dbReference type="Proteomes" id="UP001470809"/>
    </source>
</evidence>
<keyword evidence="4" id="KW-0732">Signal</keyword>
<proteinExistence type="inferred from homology"/>
<feature type="domain" description="SD-repeat containing protein B" evidence="6">
    <location>
        <begin position="2303"/>
        <end position="2416"/>
    </location>
</feature>
<dbReference type="PANTHER" id="PTHR36108">
    <property type="entry name" value="COLOSSIN-B-RELATED"/>
    <property type="match status" value="1"/>
</dbReference>
<feature type="domain" description="SD-repeat containing protein B" evidence="6">
    <location>
        <begin position="698"/>
        <end position="798"/>
    </location>
</feature>
<feature type="domain" description="SD-repeat containing protein B" evidence="6">
    <location>
        <begin position="1821"/>
        <end position="1934"/>
    </location>
</feature>
<keyword evidence="3" id="KW-0964">Secreted</keyword>
<feature type="domain" description="SD-repeat containing protein B" evidence="6">
    <location>
        <begin position="4473"/>
        <end position="4583"/>
    </location>
</feature>
<feature type="domain" description="SD-repeat containing protein B" evidence="6">
    <location>
        <begin position="4113"/>
        <end position="4225"/>
    </location>
</feature>
<feature type="domain" description="SD-repeat containing protein B" evidence="6">
    <location>
        <begin position="1097"/>
        <end position="1213"/>
    </location>
</feature>
<feature type="domain" description="SD-repeat containing protein B" evidence="6">
    <location>
        <begin position="3749"/>
        <end position="3862"/>
    </location>
</feature>
<feature type="domain" description="SD-repeat containing protein B" evidence="6">
    <location>
        <begin position="568"/>
        <end position="680"/>
    </location>
</feature>
<evidence type="ECO:0000259" key="6">
    <source>
        <dbReference type="Pfam" id="PF17210"/>
    </source>
</evidence>
<dbReference type="Pfam" id="PF17210">
    <property type="entry name" value="SdrD_B"/>
    <property type="match status" value="36"/>
</dbReference>
<feature type="domain" description="SD-repeat containing protein B" evidence="6">
    <location>
        <begin position="3149"/>
        <end position="3261"/>
    </location>
</feature>
<feature type="domain" description="SD-repeat containing protein B" evidence="6">
    <location>
        <begin position="331"/>
        <end position="443"/>
    </location>
</feature>
<dbReference type="InterPro" id="IPR013783">
    <property type="entry name" value="Ig-like_fold"/>
</dbReference>
<feature type="domain" description="SD-repeat containing protein B" evidence="6">
    <location>
        <begin position="2785"/>
        <end position="2898"/>
    </location>
</feature>
<accession>A0AAN0MEZ9</accession>
<feature type="domain" description="SD-repeat containing protein B" evidence="6">
    <location>
        <begin position="2667"/>
        <end position="2779"/>
    </location>
</feature>
<name>A0AAN0MEZ9_9RHOB</name>
<dbReference type="GO" id="GO:0005576">
    <property type="term" value="C:extracellular region"/>
    <property type="evidence" value="ECO:0007669"/>
    <property type="project" value="UniProtKB-SubCell"/>
</dbReference>
<dbReference type="RefSeq" id="WP_342076141.1">
    <property type="nucleotide sequence ID" value="NZ_CP151767.2"/>
</dbReference>
<comment type="subcellular location">
    <subcellularLocation>
        <location evidence="1">Secreted</location>
    </subcellularLocation>
</comment>
<reference evidence="7" key="1">
    <citation type="submission" date="2024-08" db="EMBL/GenBank/DDBJ databases">
        <title>Phylogenomic analyses of a clade within the roseobacter group suggest taxonomic reassignments of species of the genera Aestuariivita, Citreicella, Loktanella, Nautella, Pelagibaca, Ruegeria, Thalassobius, Thiobacimonas and Tropicibacter, and the proposal o.</title>
        <authorList>
            <person name="Jeon C.O."/>
        </authorList>
    </citation>
    <scope>NUCLEOTIDE SEQUENCE</scope>
    <source>
        <strain evidence="7">SS1-5</strain>
    </source>
</reference>
<feature type="domain" description="SD-repeat containing protein B" evidence="6">
    <location>
        <begin position="3390"/>
        <end position="3502"/>
    </location>
</feature>
<feature type="domain" description="SD-repeat containing protein B" evidence="6">
    <location>
        <begin position="1703"/>
        <end position="1815"/>
    </location>
</feature>
<feature type="domain" description="SD-repeat containing protein B" evidence="6">
    <location>
        <begin position="1221"/>
        <end position="1333"/>
    </location>
</feature>
<feature type="domain" description="SD-repeat containing protein B" evidence="6">
    <location>
        <begin position="3990"/>
        <end position="4103"/>
    </location>
</feature>
<feature type="domain" description="SD-repeat containing protein B" evidence="6">
    <location>
        <begin position="813"/>
        <end position="905"/>
    </location>
</feature>
<dbReference type="SUPFAM" id="SSF117074">
    <property type="entry name" value="Hypothetical protein PA1324"/>
    <property type="match status" value="34"/>
</dbReference>
<feature type="domain" description="SD-repeat containing protein B" evidence="6">
    <location>
        <begin position="4593"/>
        <end position="4701"/>
    </location>
</feature>
<feature type="domain" description="SD-repeat containing protein B" evidence="6">
    <location>
        <begin position="461"/>
        <end position="561"/>
    </location>
</feature>
<evidence type="ECO:0000256" key="5">
    <source>
        <dbReference type="SAM" id="MobiDB-lite"/>
    </source>
</evidence>
<comment type="similarity">
    <text evidence="2">Belongs to the serine-aspartate repeat-containing protein (SDr) family.</text>
</comment>
<dbReference type="Proteomes" id="UP001470809">
    <property type="component" value="Chromosome"/>
</dbReference>
<feature type="domain" description="SD-repeat containing protein B" evidence="6">
    <location>
        <begin position="2062"/>
        <end position="2175"/>
    </location>
</feature>
<feature type="domain" description="SD-repeat containing protein B" evidence="6">
    <location>
        <begin position="4354"/>
        <end position="4466"/>
    </location>
</feature>
<organism evidence="7 8">
    <name type="scientific">Yoonia rhodophyticola</name>
    <dbReference type="NCBI Taxonomy" id="3137370"/>
    <lineage>
        <taxon>Bacteria</taxon>
        <taxon>Pseudomonadati</taxon>
        <taxon>Pseudomonadota</taxon>
        <taxon>Alphaproteobacteria</taxon>
        <taxon>Rhodobacterales</taxon>
        <taxon>Paracoccaceae</taxon>
        <taxon>Yoonia</taxon>
    </lineage>
</organism>
<dbReference type="EMBL" id="CP151767">
    <property type="protein sequence ID" value="WZU66821.1"/>
    <property type="molecule type" value="Genomic_DNA"/>
</dbReference>
<feature type="domain" description="SD-repeat containing protein B" evidence="6">
    <location>
        <begin position="2185"/>
        <end position="2297"/>
    </location>
</feature>
<dbReference type="InterPro" id="IPR033764">
    <property type="entry name" value="Sdr_B"/>
</dbReference>
<feature type="domain" description="SD-repeat containing protein B" evidence="6">
    <location>
        <begin position="3872"/>
        <end position="3984"/>
    </location>
</feature>
<feature type="region of interest" description="Disordered" evidence="5">
    <location>
        <begin position="2020"/>
        <end position="2039"/>
    </location>
</feature>
<evidence type="ECO:0000313" key="7">
    <source>
        <dbReference type="EMBL" id="WZU66821.1"/>
    </source>
</evidence>
<feature type="domain" description="SD-repeat containing protein B" evidence="6">
    <location>
        <begin position="3026"/>
        <end position="3139"/>
    </location>
</feature>
<feature type="domain" description="SD-repeat containing protein B" evidence="6">
    <location>
        <begin position="2544"/>
        <end position="2657"/>
    </location>
</feature>
<feature type="domain" description="SD-repeat containing protein B" evidence="6">
    <location>
        <begin position="3631"/>
        <end position="3743"/>
    </location>
</feature>
<feature type="domain" description="SD-repeat containing protein B" evidence="6">
    <location>
        <begin position="1462"/>
        <end position="1574"/>
    </location>
</feature>
<dbReference type="SUPFAM" id="SSF49478">
    <property type="entry name" value="Cna protein B-type domain"/>
    <property type="match status" value="2"/>
</dbReference>
<feature type="domain" description="SD-repeat containing protein B" evidence="6">
    <location>
        <begin position="1944"/>
        <end position="2056"/>
    </location>
</feature>
<feature type="domain" description="SD-repeat containing protein B" evidence="6">
    <location>
        <begin position="1580"/>
        <end position="1693"/>
    </location>
</feature>
<dbReference type="KEGG" id="yrh:AABB31_17740"/>
<dbReference type="PANTHER" id="PTHR36108:SF13">
    <property type="entry name" value="COLOSSIN-B-RELATED"/>
    <property type="match status" value="1"/>
</dbReference>
<gene>
    <name evidence="7" type="ORF">AABB31_17740</name>
</gene>
<keyword evidence="8" id="KW-1185">Reference proteome</keyword>
<feature type="domain" description="SD-repeat containing protein B" evidence="6">
    <location>
        <begin position="1339"/>
        <end position="1452"/>
    </location>
</feature>
<evidence type="ECO:0000256" key="4">
    <source>
        <dbReference type="ARBA" id="ARBA00022729"/>
    </source>
</evidence>
<evidence type="ECO:0000256" key="2">
    <source>
        <dbReference type="ARBA" id="ARBA00007257"/>
    </source>
</evidence>
<feature type="domain" description="SD-repeat containing protein B" evidence="6">
    <location>
        <begin position="3508"/>
        <end position="3621"/>
    </location>
</feature>
<feature type="domain" description="SD-repeat containing protein B" evidence="6">
    <location>
        <begin position="4708"/>
        <end position="4817"/>
    </location>
</feature>
<sequence>MTYQNYTWTAFTEHDLLTSGSGGHSIGIGSTFVMQSAPTVTLTARDNDAHLSGDYNDDATDSGQRAFVDGHEIAHKDMYVEKLLTLQGSDGKTYTLAEIEIEDYNAAGTGDDFFSFVGEVPPAGVTLTVTACHNSSGVAYADLSATPPAAPTDGGGAETCVITFNDLARGEVIGDQYADLGVHISAQRPNESFGSSPNDAMVFDTDNPTGGDHDLAYDGRGNALIISEDNDSGDPDDNAGGGWIKFDFDNPTDLVSLVVLDAEEGGRIYTRGPDGGDWDTVDIPGGTDNGAQTVAIGQDGVAEMYVYLRGSGAIDDLTFLKDAPAPAEGSVSGRVFCDMNTVGIEDENDPGAEGVTVVLYTLGANREGVVVGETTTDANGEYHFEGLDAGDYFVRFVDPVHRNFTAQDVGDDDAIDSDANASGYVPLFHLGEGEHKTDVDAGVVPANGWIKGRLFDDADCDDTELDSVNGGYNEGVAGATIQLVDLDGNIVATTTTDAHGAYMFDVPPGSYQVQFPDVDGTSFVAQNVGAEHADSDADATGLTEVIHLGERQTISDIDAGVKDAGGSVSGRVFCDMNTVGIEDAADPGAEGVTVVLYTLGANREGVVVAETTTDANGEYHFEGLDAGDYFIRFVDPVHRNFTAQDVGDDDAIDSDANASGYVSLFHLGDGEHKTDVDAGVVPANGWIKGRLFDDADCDDTEFDSVNGGYNEGVAGATIQLVDLDGNVVATTTTDAHGAYMFDVPPGSYQVQFPDVDGASFVAQNVGAEHADSDADATGLTEVIHLGERQTISDIDAGVKDDDPGTACLYGRYFRDVNRDGLDNDGANNAVSGIVVELLDADGNPTGDTTTTDADGNYSFVNLDGGTYGVKFTDEKTGLALTEANVGDDDRIDSDAEAINATMSQIMGIEVPAGGASRDNDAGVVARMCDDPDAVKIDFEQFETGATPTELDDCVTVTVIRADAKGEEPGLGMVFDADNPTGGDRDLADNGQGNVLIISEDGDRTDPDDNARGGSFTFDFKAPASVFDITVIDTEEGGSIELFDVDGNLIKTVVIPNLADAEVAQLLLEAEGVSQMVVTLNGSGAIDDICYVKPDIAASLGGTYFMDVNDNSVQDDEDMAVTGAIVQLFQNGTLVARTTTDANGDYLFEDLAPGDGYFVRFIDTGEGKTFVDANVGDDDTIDSDVEQVVSAGNGNTALISLAPGEDKRNVDAGIEDPGNAAITGRVFMDSDKDNQDDGDAAGDMGIAGVPVDLLDAAGNVIDSTVTGADGSYAFTGLDAGTYAVDFPTEVDGKLLVEPNVGDDATDSDATLPDGTTGPITVGIGETSENNDAGVADPGTASLGNLVFFDANGNGVFDVGDDRVADVTVELLDADGAVLETTTTNATGNYVFDGLDAGVYSVRFTAPDGTLFTTPSTAAADAVDNDSDAAADTGETGPITLEIGEAERDVDAGLVAEDTGDAAITGRVFMDSDKDNQDDGDAAGDMGIAGVPVDLLDAAGNVIDSTVTGADGSYAFTGLDAGTYAVDFPTEVDGKLLVEPNVGDDATDSDATLPDGTTGPITVGIGETSENNDAGVADPGTASLGNLVFFDTNGNGVFDAGDDRVADVTVELLDADGAVLETTTTNATGNYVFDGLDAGVYSVRFTAPDGTLFTTPSTAAADAVDNDSDAAADTGETGPITLEIGEAERDVDAGLVAEDTGDAAITGRVFMDSDKDNQDDGDAAGDMGIAGVPVDLLDAAGNVIDSTVTGADGSYAFTGLDAGTYAVDFPTEVDGKLLVEPNVGDDATDSDATLPDGTTGPITVGIGETSENNDAGVADPGTASLGNLVFFDTNGNGVFDAGDDRVADVTVELLDADGAVLETTTTNATGNYVFDGLDAGVYSVRFTAPDGTLFTTPSTAAADAVDNDSDAAADTGETGPITLEIGEAERDVDAGLVAEDTGDAAITGRVFMDSDKDNQDDGDAAGDMGIAGVPVDLLDAAGNVIDSTVTGADGSYAFTGLDAGTYAVDFPTEVDGKLLVEPNVGDDATDSDATLPDGTTGPITVGIGETSENNDAGVADPGTASLGNLVFFDANGNGVFDVGDDRVADVTVELLDADGAVLETTTTNATGNYVFDGLDAGVYSVRFTAPDGTLFTTPSTAAADAVDNDSDAATDTGETGPVTLEIGEAERDVDAGLVAEDTGDAAITGRVFMDSDKDNQDDGDAAGDMGIAGVPVDLLDAAGNVIDSTVTGADGSYAFTGLDAGTYAVDFPTEVDGKLLVEPNVGDDATDSDATLPDGTTGPITVGIGETSENNDAGVADPGTASLGNLVFFDANGNGVFDVGDDRVADVTVELLDADGAVLETTTTNATGNYVFDGLDAGVYSVRFTAPDGTLFTTPSTAAADAVDNDSDAATDTGETGPVTLEIGEAERDVDAGLVAEDTGDAAITGRVFMDSDKDNQDDGDAAGDMGIAGVPVDLLDAAGNVIDSTVTGADGSYAFTGLDAGTYAVDFPTEVDGKLLVEPNVGDDATDSDATLPDGTTGPITVGIGETSENNDAGVADPGTASLGNLVFFDANGNGVFDVGDDRVADVTVELLDADGAVLETTTTNATGNYVFDGLDAGVYSVRFTAPDGTLFTTPSTAAADAVDNDSDAAADTGETGPITLEIGEAERDVDAGLVAEDTGDAAITGRVFMDSDKDNQDDGDAAGDMGIAGVPVDLLDAAGNVIDSTVTGADGSYAFTGLDAGTYAVDFPTEVDGKLLVEPNVGDDATDSDATLPDGTTGPITVGIGETSENNDAGVADPGTASLGNLVFFDTNGNGVFDAGDDRVADVTVELLDADGAVLETTTTNATGNYVFDGLDAGVYSVRFTAPDGTLFTTPSTAAADAVDNDSDAAADTGETGPITLEIGEAERDVDAGLVAEDTGDAAITGRVFMDSDKDNQDDGDAAGDMGIAGVPVDLLDAAGNVIDSTVTGADGSYAFTGLDAGTYAVDFPTEVDGKLLVEPNVGDDATDSDATLPDGTTGPITVGIGETSENNDAGVADPGTASLGNLVFFDTNGNGVFDAGDDRVADVTVELLDADGAVLETTTTNATGNYVFDGLDAGVYSVRFTAPDGTLFTTPSTAAADAVDNDSDAAADTGETGPITLEIGEAERDVDAGLVAEDTGDAAITGRVFMDSDKDNQDDGDAAGDMGIAGVPVDLLDAAGNVIDSTVTGADGSYAFTGLDAGTYAVDFPTEVDGKLLVEPNVGDDATDSDATLPDGTTGPITVGIGETSENNDAGVADPGTASLGNLVFFDANGNGVFDVGDDRVADVTVELLDADGAVLETTTTNATGNYVFDGLDAGVYSVRFTAPDGTLFTTPSTAAADAVDNDSDAATDTGETGPVTLEIGEAERDVDAGLVAEDTGDAAITGRVFMDSDKDNQDDGDAAGDMGIAGVPVDLLDAAGNVIDSTVTGADGSYAFTGLDAGTYAVDFPTEVDGKLLVEPNVGDDATDSDATLPDGTTGPITVGIGETSENNDAGVADPGTASLGNLVFFDANGNGVFDVGDDRVADVTVELLDADGAVLETTTTNATGNYVFDGLDAGVYSVRFTAPDGTLFTTPSTAAADAVDNDSDAATDTGETGPVTLEIGEAERDVDAGLVAEDTGDAAITGRVFMDSDKDNQDDGDAAGDMGIAGVPVDLLDAAGNVIDSTVTGADGSYAFTGLDAGTYAVDFPTEVDGKLLVEPNVGDDATDSDATLPDGTTGPITVGIGETSENNDAGVADPGTASLGNLVFFDANGNGVFDVGDDRVADVTVELLDADGAVLETTTTNATGNYVFDGLDAGVYSVRFTAPDGTLFTTPSTAAADAVDNDSDAATDTGETGPVTLEIGEAERDVDAGLVAEDTGDAAITGRVFMDSDKDNQDDGDAAGDMGIAGVPVDLLDAAGNVIDSTVTGADGSYAFTGLDAGTYAVDFPTEVDGKLLVEPNVGDDATDSDATLPDGTTGPITVGIGETSENNDAGVADPGTASLGNLVFFDANGNGVFDVGDDRVADVTVELLDADGAVLETTTTNATGNYVFDGLDAGVYSVRFTAPDGTLFTTPSTAAADAVDNDSDAATDTGETGPVTLEIGEAERDVDAGLVAEDTGDAAITGRVFMDSDKDNQDDGDAAGDMGIAGVPVDLLDAAGNVIDSTVTGADGSYAFTGLDAGTYAVDFPTEVDGKLLVEPNVGDDATDSDATLPDGTTGPITVGIGETSENNDAGVADPGTASLGNLVFFDANGNGVFDVGDDRVADVTVELLDADGAVLETTTTNATGNYVFDGLDAGVYSVRFTAPDGTLFTTPSTAAADAVDNDSDAAADTGETGPITLEIGEAERDVDAGLVAEDTGDAAITGRVFMDSDKDNQDDGDAAGDMGIAGVPVDLLDAAGNVIDSTVTGADGSYAFTGLDAGTYAVDFPTEVDGKLLVEPNVGDDATDSDATLPDGTTGPITVGIGETSENNDAGVADPGTASLSGRIFVDANDNAVDNNEPGVEDVTVRLLDADGNEIATTQTDVNGAYTFTNLDEGDYVVAFPTEVDGRILVDQDAGGDDTIDSDAATDTGRTETIAIAIGDMVEDVDAGIKDPGTASLAGRFFVDADKDDLEDADEEGVSGATVQLILAGAVIATTTTNAAGEYLFEGLDAGDYQVQFENPTDLVFVADNVGGDDTIDSDGVDQTDGTALTPVYTVGIGDAVEDVDVGVVDPGTASIGDKVFHDVNKNGLLDGTDLALADVLVTLFDDAGNELAQTTTAGDGSYLFDGLDAGTYVVGFEEVDGFDFTEANAGDDTRDSDADQATGLSGPVVLDVGEFDDTVDAGQVLENLPPDALNDVGAVCVDETTIIDVLANDADTDGGTPAVATVNGEALTAGESTTLDSGATVTLNADGTLSYDSTGAVLGGVAATELLIGTEAQDSFSYTIDDGQGGTAEANVDVTVKGGLNTIETIVDSLPEAAISVQGGFQIALGYSSTIRGTGDARLDGVRVEAAYCIERTEKFIADIDVTMNVRGGVEDELGGGLFTNQVAENIDKINWLLNQDFTNPDNGQKTYTEAEIQHAIWGLTDGDSELRIPETVNGVFNASQDNIDELLQLALDNGEGFVAGEGDLVTLVFDPTDVQAGFGEADDYDQAFIVTLAYDDLMQDCIC</sequence>
<feature type="domain" description="SD-repeat containing protein B" evidence="6">
    <location>
        <begin position="2908"/>
        <end position="3020"/>
    </location>
</feature>
<feature type="region of interest" description="Disordered" evidence="5">
    <location>
        <begin position="4429"/>
        <end position="4469"/>
    </location>
</feature>
<feature type="domain" description="SD-repeat containing protein B" evidence="6">
    <location>
        <begin position="3267"/>
        <end position="3380"/>
    </location>
</feature>
<evidence type="ECO:0000256" key="1">
    <source>
        <dbReference type="ARBA" id="ARBA00004613"/>
    </source>
</evidence>
<evidence type="ECO:0000256" key="3">
    <source>
        <dbReference type="ARBA" id="ARBA00022525"/>
    </source>
</evidence>
<feature type="domain" description="SD-repeat containing protein B" evidence="6">
    <location>
        <begin position="2426"/>
        <end position="2538"/>
    </location>
</feature>
<dbReference type="Gene3D" id="2.60.40.10">
    <property type="entry name" value="Immunoglobulins"/>
    <property type="match status" value="36"/>
</dbReference>
<feature type="region of interest" description="Disordered" evidence="5">
    <location>
        <begin position="3225"/>
        <end position="3244"/>
    </location>
</feature>
<feature type="domain" description="SD-repeat containing protein B" evidence="6">
    <location>
        <begin position="4231"/>
        <end position="4344"/>
    </location>
</feature>
<protein>
    <submittedName>
        <fullName evidence="7">SdrD B-like domain-containing protein</fullName>
    </submittedName>
</protein>